<gene>
    <name evidence="2" type="ORF">DNG_04563</name>
</gene>
<feature type="compositionally biased region" description="Polar residues" evidence="1">
    <location>
        <begin position="183"/>
        <end position="192"/>
    </location>
</feature>
<name>A0AAE8SUN5_9PEZI</name>
<feature type="compositionally biased region" description="Basic and acidic residues" evidence="1">
    <location>
        <begin position="104"/>
        <end position="134"/>
    </location>
</feature>
<evidence type="ECO:0000313" key="2">
    <source>
        <dbReference type="EMBL" id="SPO01890.1"/>
    </source>
</evidence>
<feature type="compositionally biased region" description="Basic and acidic residues" evidence="1">
    <location>
        <begin position="26"/>
        <end position="35"/>
    </location>
</feature>
<feature type="compositionally biased region" description="Basic and acidic residues" evidence="1">
    <location>
        <begin position="242"/>
        <end position="253"/>
    </location>
</feature>
<feature type="region of interest" description="Disordered" evidence="1">
    <location>
        <begin position="104"/>
        <end position="201"/>
    </location>
</feature>
<protein>
    <submittedName>
        <fullName evidence="2">Uncharacterized protein</fullName>
    </submittedName>
</protein>
<accession>A0AAE8SUN5</accession>
<proteinExistence type="predicted"/>
<feature type="region of interest" description="Disordered" evidence="1">
    <location>
        <begin position="1"/>
        <end position="77"/>
    </location>
</feature>
<feature type="region of interest" description="Disordered" evidence="1">
    <location>
        <begin position="222"/>
        <end position="253"/>
    </location>
</feature>
<dbReference type="EMBL" id="ONZQ02000005">
    <property type="protein sequence ID" value="SPO01890.1"/>
    <property type="molecule type" value="Genomic_DNA"/>
</dbReference>
<reference evidence="2" key="1">
    <citation type="submission" date="2018-03" db="EMBL/GenBank/DDBJ databases">
        <authorList>
            <person name="Guldener U."/>
        </authorList>
    </citation>
    <scope>NUCLEOTIDE SEQUENCE</scope>
</reference>
<sequence length="253" mass="28416">MSVHQGHRPAAPARASGSTRNLQDAQRMRDDDYRPTPRPSAPATRRGIQDARTIRDVVDRPPASPAAPAGGESNFRGQGHRLAYFNADEELINTPDVRALMNDIRRDMELGRRTADGRIRDHDIEDRSRSRDTWNRPPQQAQDPPSIYGWSGTESPPRHSPQNRYVAPPRSPEPPRASKRTPSHSSDCTIISDSDPENPPTAAEIEWARRRNAEIRAEVFERIRREGDPDPAGDNGSDCDCSDCRSMDGWRSR</sequence>
<evidence type="ECO:0000313" key="3">
    <source>
        <dbReference type="Proteomes" id="UP001187682"/>
    </source>
</evidence>
<keyword evidence="3" id="KW-1185">Reference proteome</keyword>
<dbReference type="AlphaFoldDB" id="A0AAE8SUN5"/>
<dbReference type="Proteomes" id="UP001187682">
    <property type="component" value="Unassembled WGS sequence"/>
</dbReference>
<evidence type="ECO:0000256" key="1">
    <source>
        <dbReference type="SAM" id="MobiDB-lite"/>
    </source>
</evidence>
<feature type="compositionally biased region" description="Basic and acidic residues" evidence="1">
    <location>
        <begin position="47"/>
        <end position="59"/>
    </location>
</feature>
<comment type="caution">
    <text evidence="2">The sequence shown here is derived from an EMBL/GenBank/DDBJ whole genome shotgun (WGS) entry which is preliminary data.</text>
</comment>
<organism evidence="2 3">
    <name type="scientific">Cephalotrichum gorgonifer</name>
    <dbReference type="NCBI Taxonomy" id="2041049"/>
    <lineage>
        <taxon>Eukaryota</taxon>
        <taxon>Fungi</taxon>
        <taxon>Dikarya</taxon>
        <taxon>Ascomycota</taxon>
        <taxon>Pezizomycotina</taxon>
        <taxon>Sordariomycetes</taxon>
        <taxon>Hypocreomycetidae</taxon>
        <taxon>Microascales</taxon>
        <taxon>Microascaceae</taxon>
        <taxon>Cephalotrichum</taxon>
    </lineage>
</organism>